<evidence type="ECO:0000313" key="11">
    <source>
        <dbReference type="EMBL" id="GFY48838.1"/>
    </source>
</evidence>
<evidence type="ECO:0000256" key="6">
    <source>
        <dbReference type="ARBA" id="ARBA00022833"/>
    </source>
</evidence>
<evidence type="ECO:0000256" key="8">
    <source>
        <dbReference type="ARBA" id="ARBA00023163"/>
    </source>
</evidence>
<dbReference type="Proteomes" id="UP000886998">
    <property type="component" value="Unassembled WGS sequence"/>
</dbReference>
<accession>A0A8X6X8K6</accession>
<dbReference type="InterPro" id="IPR059034">
    <property type="entry name" value="SH3_AEBP2_C"/>
</dbReference>
<evidence type="ECO:0000256" key="3">
    <source>
        <dbReference type="ARBA" id="ARBA00022723"/>
    </source>
</evidence>
<proteinExistence type="predicted"/>
<keyword evidence="8" id="KW-0804">Transcription</keyword>
<keyword evidence="9" id="KW-0539">Nucleus</keyword>
<dbReference type="PANTHER" id="PTHR46541:SF1">
    <property type="entry name" value="ZINC FINGER PROTEIN AEBP2"/>
    <property type="match status" value="1"/>
</dbReference>
<evidence type="ECO:0000256" key="4">
    <source>
        <dbReference type="ARBA" id="ARBA00022737"/>
    </source>
</evidence>
<keyword evidence="2" id="KW-0678">Repressor</keyword>
<dbReference type="AlphaFoldDB" id="A0A8X6X8K6"/>
<evidence type="ECO:0000256" key="1">
    <source>
        <dbReference type="ARBA" id="ARBA00004123"/>
    </source>
</evidence>
<keyword evidence="3" id="KW-0479">Metal-binding</keyword>
<dbReference type="Pfam" id="PF26014">
    <property type="entry name" value="SH3_AEBP2_C"/>
    <property type="match status" value="1"/>
</dbReference>
<dbReference type="PANTHER" id="PTHR46541">
    <property type="entry name" value="ZINC FINGER PROTEIN AEBP2"/>
    <property type="match status" value="1"/>
</dbReference>
<dbReference type="OrthoDB" id="6429831at2759"/>
<evidence type="ECO:0000256" key="9">
    <source>
        <dbReference type="ARBA" id="ARBA00023242"/>
    </source>
</evidence>
<comment type="subcellular location">
    <subcellularLocation>
        <location evidence="1">Nucleus</location>
    </subcellularLocation>
</comment>
<protein>
    <recommendedName>
        <fullName evidence="10">AEBP2-like C-terminal SH3 domain-containing protein</fullName>
    </recommendedName>
</protein>
<keyword evidence="12" id="KW-1185">Reference proteome</keyword>
<evidence type="ECO:0000313" key="12">
    <source>
        <dbReference type="Proteomes" id="UP000886998"/>
    </source>
</evidence>
<keyword evidence="4" id="KW-0677">Repeat</keyword>
<dbReference type="EMBL" id="BMAV01006671">
    <property type="protein sequence ID" value="GFY48838.1"/>
    <property type="molecule type" value="Genomic_DNA"/>
</dbReference>
<evidence type="ECO:0000259" key="10">
    <source>
        <dbReference type="Pfam" id="PF26014"/>
    </source>
</evidence>
<keyword evidence="5" id="KW-0863">Zinc-finger</keyword>
<comment type="caution">
    <text evidence="11">The sequence shown here is derived from an EMBL/GenBank/DDBJ whole genome shotgun (WGS) entry which is preliminary data.</text>
</comment>
<dbReference type="InterPro" id="IPR052130">
    <property type="entry name" value="AEBP2/jing_C2H2-ZnF"/>
</dbReference>
<dbReference type="GO" id="GO:0006357">
    <property type="term" value="P:regulation of transcription by RNA polymerase II"/>
    <property type="evidence" value="ECO:0007669"/>
    <property type="project" value="TreeGrafter"/>
</dbReference>
<name>A0A8X6X8K6_9ARAC</name>
<feature type="domain" description="AEBP2-like C-terminal SH3" evidence="10">
    <location>
        <begin position="7"/>
        <end position="67"/>
    </location>
</feature>
<dbReference type="GO" id="GO:0008270">
    <property type="term" value="F:zinc ion binding"/>
    <property type="evidence" value="ECO:0007669"/>
    <property type="project" value="UniProtKB-KW"/>
</dbReference>
<organism evidence="11 12">
    <name type="scientific">Trichonephila inaurata madagascariensis</name>
    <dbReference type="NCBI Taxonomy" id="2747483"/>
    <lineage>
        <taxon>Eukaryota</taxon>
        <taxon>Metazoa</taxon>
        <taxon>Ecdysozoa</taxon>
        <taxon>Arthropoda</taxon>
        <taxon>Chelicerata</taxon>
        <taxon>Arachnida</taxon>
        <taxon>Araneae</taxon>
        <taxon>Araneomorphae</taxon>
        <taxon>Entelegynae</taxon>
        <taxon>Araneoidea</taxon>
        <taxon>Nephilidae</taxon>
        <taxon>Trichonephila</taxon>
        <taxon>Trichonephila inaurata</taxon>
    </lineage>
</organism>
<gene>
    <name evidence="11" type="ORF">TNIN_180101</name>
</gene>
<dbReference type="GO" id="GO:0035098">
    <property type="term" value="C:ESC/E(Z) complex"/>
    <property type="evidence" value="ECO:0007669"/>
    <property type="project" value="TreeGrafter"/>
</dbReference>
<evidence type="ECO:0000256" key="2">
    <source>
        <dbReference type="ARBA" id="ARBA00022491"/>
    </source>
</evidence>
<keyword evidence="6" id="KW-0862">Zinc</keyword>
<evidence type="ECO:0000256" key="5">
    <source>
        <dbReference type="ARBA" id="ARBA00022771"/>
    </source>
</evidence>
<sequence>MNSGGPPSAITFHSSVIGRRIDPSGKVNILLHWTPEEMLPDSWVSEADILSNLQKTIPLSKLPRQALQLPSMVALSKTGIVARPGKRKRK</sequence>
<keyword evidence="7" id="KW-0805">Transcription regulation</keyword>
<evidence type="ECO:0000256" key="7">
    <source>
        <dbReference type="ARBA" id="ARBA00023015"/>
    </source>
</evidence>
<reference evidence="11" key="1">
    <citation type="submission" date="2020-08" db="EMBL/GenBank/DDBJ databases">
        <title>Multicomponent nature underlies the extraordinary mechanical properties of spider dragline silk.</title>
        <authorList>
            <person name="Kono N."/>
            <person name="Nakamura H."/>
            <person name="Mori M."/>
            <person name="Yoshida Y."/>
            <person name="Ohtoshi R."/>
            <person name="Malay A.D."/>
            <person name="Moran D.A.P."/>
            <person name="Tomita M."/>
            <person name="Numata K."/>
            <person name="Arakawa K."/>
        </authorList>
    </citation>
    <scope>NUCLEOTIDE SEQUENCE</scope>
</reference>